<dbReference type="GO" id="GO:0055085">
    <property type="term" value="P:transmembrane transport"/>
    <property type="evidence" value="ECO:0007669"/>
    <property type="project" value="UniProtKB-ARBA"/>
</dbReference>
<evidence type="ECO:0000256" key="1">
    <source>
        <dbReference type="ARBA" id="ARBA00005417"/>
    </source>
</evidence>
<dbReference type="InterPro" id="IPR050319">
    <property type="entry name" value="ABC_transp_ATP-bind"/>
</dbReference>
<dbReference type="CDD" id="cd03257">
    <property type="entry name" value="ABC_NikE_OppD_transporters"/>
    <property type="match status" value="2"/>
</dbReference>
<dbReference type="InterPro" id="IPR003593">
    <property type="entry name" value="AAA+_ATPase"/>
</dbReference>
<evidence type="ECO:0000256" key="3">
    <source>
        <dbReference type="ARBA" id="ARBA00022741"/>
    </source>
</evidence>
<dbReference type="InterPro" id="IPR013563">
    <property type="entry name" value="Oligopep_ABC_C"/>
</dbReference>
<evidence type="ECO:0000313" key="6">
    <source>
        <dbReference type="EMBL" id="MBH0779560.1"/>
    </source>
</evidence>
<dbReference type="Gene3D" id="3.40.50.300">
    <property type="entry name" value="P-loop containing nucleotide triphosphate hydrolases"/>
    <property type="match status" value="2"/>
</dbReference>
<protein>
    <submittedName>
        <fullName evidence="6">ABC transporter ATP-binding protein</fullName>
    </submittedName>
</protein>
<evidence type="ECO:0000256" key="2">
    <source>
        <dbReference type="ARBA" id="ARBA00022448"/>
    </source>
</evidence>
<proteinExistence type="inferred from homology"/>
<keyword evidence="2" id="KW-0813">Transport</keyword>
<dbReference type="SMART" id="SM00382">
    <property type="entry name" value="AAA"/>
    <property type="match status" value="2"/>
</dbReference>
<dbReference type="SUPFAM" id="SSF52540">
    <property type="entry name" value="P-loop containing nucleoside triphosphate hydrolases"/>
    <property type="match status" value="2"/>
</dbReference>
<reference evidence="6" key="1">
    <citation type="submission" date="2020-11" db="EMBL/GenBank/DDBJ databases">
        <title>Nocardia NEAU-351.nov., a novel actinomycete isolated from the cow dung.</title>
        <authorList>
            <person name="Zhang X."/>
        </authorList>
    </citation>
    <scope>NUCLEOTIDE SEQUENCE</scope>
    <source>
        <strain evidence="6">NEAU-351</strain>
    </source>
</reference>
<dbReference type="GO" id="GO:0016887">
    <property type="term" value="F:ATP hydrolysis activity"/>
    <property type="evidence" value="ECO:0007669"/>
    <property type="project" value="InterPro"/>
</dbReference>
<organism evidence="6 7">
    <name type="scientific">Nocardia bovistercoris</name>
    <dbReference type="NCBI Taxonomy" id="2785916"/>
    <lineage>
        <taxon>Bacteria</taxon>
        <taxon>Bacillati</taxon>
        <taxon>Actinomycetota</taxon>
        <taxon>Actinomycetes</taxon>
        <taxon>Mycobacteriales</taxon>
        <taxon>Nocardiaceae</taxon>
        <taxon>Nocardia</taxon>
    </lineage>
</organism>
<gene>
    <name evidence="6" type="ORF">IT779_25140</name>
</gene>
<accession>A0A931IGY5</accession>
<dbReference type="PROSITE" id="PS00211">
    <property type="entry name" value="ABC_TRANSPORTER_1"/>
    <property type="match status" value="2"/>
</dbReference>
<dbReference type="PANTHER" id="PTHR43776">
    <property type="entry name" value="TRANSPORT ATP-BINDING PROTEIN"/>
    <property type="match status" value="1"/>
</dbReference>
<dbReference type="RefSeq" id="WP_196151868.1">
    <property type="nucleotide sequence ID" value="NZ_JADMLG010000011.1"/>
</dbReference>
<dbReference type="InterPro" id="IPR027417">
    <property type="entry name" value="P-loop_NTPase"/>
</dbReference>
<dbReference type="PROSITE" id="PS50893">
    <property type="entry name" value="ABC_TRANSPORTER_2"/>
    <property type="match status" value="2"/>
</dbReference>
<dbReference type="GO" id="GO:0005524">
    <property type="term" value="F:ATP binding"/>
    <property type="evidence" value="ECO:0007669"/>
    <property type="project" value="UniProtKB-KW"/>
</dbReference>
<evidence type="ECO:0000259" key="5">
    <source>
        <dbReference type="PROSITE" id="PS50893"/>
    </source>
</evidence>
<keyword evidence="3" id="KW-0547">Nucleotide-binding</keyword>
<dbReference type="Pfam" id="PF00005">
    <property type="entry name" value="ABC_tran"/>
    <property type="match status" value="2"/>
</dbReference>
<comment type="similarity">
    <text evidence="1">Belongs to the ABC transporter superfamily.</text>
</comment>
<evidence type="ECO:0000256" key="4">
    <source>
        <dbReference type="ARBA" id="ARBA00022840"/>
    </source>
</evidence>
<dbReference type="InterPro" id="IPR003439">
    <property type="entry name" value="ABC_transporter-like_ATP-bd"/>
</dbReference>
<evidence type="ECO:0000313" key="7">
    <source>
        <dbReference type="Proteomes" id="UP000655751"/>
    </source>
</evidence>
<dbReference type="NCBIfam" id="NF008453">
    <property type="entry name" value="PRK11308.1"/>
    <property type="match status" value="2"/>
</dbReference>
<dbReference type="AlphaFoldDB" id="A0A931IGY5"/>
<dbReference type="Pfam" id="PF08352">
    <property type="entry name" value="oligo_HPY"/>
    <property type="match status" value="1"/>
</dbReference>
<feature type="domain" description="ABC transporter" evidence="5">
    <location>
        <begin position="8"/>
        <end position="258"/>
    </location>
</feature>
<keyword evidence="4 6" id="KW-0067">ATP-binding</keyword>
<dbReference type="NCBIfam" id="NF007739">
    <property type="entry name" value="PRK10419.1"/>
    <property type="match status" value="2"/>
</dbReference>
<dbReference type="PANTHER" id="PTHR43776:SF7">
    <property type="entry name" value="D,D-DIPEPTIDE TRANSPORT ATP-BINDING PROTEIN DDPF-RELATED"/>
    <property type="match status" value="1"/>
</dbReference>
<sequence>MSESVPLLSVEGLTVAYRHRGRVRPTVTDVSFTVPAGKAVALVGESGSGKTTIANTVLRLAAPTAVVRSGHIRFRGEALLTARDRRLRELRGNEIAYVPQDPANSLNPVRTIGSQLRETLRVTGAAEPKQIPERVTALLADVGIARPAEVARQYPHQLSGGMLQRVLIASAIAARPALLVADEPTSALDVTVQRRVLDLVDRLRAELGLGVLLITHDLAVARQRCEELVVLEQGRVREAGPTGTVLDDPRSDYTRRLAADVPALNPDRFAAATRVNSTVREQEPTRTVIELVDVTKVFRRPGAQGSLTALDAVNLTVAAGATHAIVGESGSGKTTIARLLLGLERPTSGRVLLDGKPLADDSDAAMRAVREQIQLVYQNPFVSLDPTYSAARAVAEPLLRHGIGTRSSRARRARELLHLVGLAEHTHDSLPARLSGGQRQRVAIARALALEPRVLVLDEPTSALDVTVQARILELIVDLQRELGSTYVLISHDLGVVRQITDTVTVLRHGVVVESGSAAAVLDAPADDYTRDLIDSVPGWSTAEGRVAVPA</sequence>
<dbReference type="EMBL" id="JADMLG010000011">
    <property type="protein sequence ID" value="MBH0779560.1"/>
    <property type="molecule type" value="Genomic_DNA"/>
</dbReference>
<name>A0A931IGY5_9NOCA</name>
<keyword evidence="7" id="KW-1185">Reference proteome</keyword>
<feature type="domain" description="ABC transporter" evidence="5">
    <location>
        <begin position="289"/>
        <end position="534"/>
    </location>
</feature>
<comment type="caution">
    <text evidence="6">The sequence shown here is derived from an EMBL/GenBank/DDBJ whole genome shotgun (WGS) entry which is preliminary data.</text>
</comment>
<dbReference type="GO" id="GO:0015833">
    <property type="term" value="P:peptide transport"/>
    <property type="evidence" value="ECO:0007669"/>
    <property type="project" value="InterPro"/>
</dbReference>
<dbReference type="InterPro" id="IPR017871">
    <property type="entry name" value="ABC_transporter-like_CS"/>
</dbReference>
<dbReference type="Proteomes" id="UP000655751">
    <property type="component" value="Unassembled WGS sequence"/>
</dbReference>